<dbReference type="RefSeq" id="WP_012085868.1">
    <property type="nucleotide sequence ID" value="NC_009664.2"/>
</dbReference>
<evidence type="ECO:0000313" key="2">
    <source>
        <dbReference type="Proteomes" id="UP000001116"/>
    </source>
</evidence>
<dbReference type="EMBL" id="CP000750">
    <property type="protein sequence ID" value="ABS05831.1"/>
    <property type="molecule type" value="Genomic_DNA"/>
</dbReference>
<dbReference type="Proteomes" id="UP000001116">
    <property type="component" value="Chromosome"/>
</dbReference>
<dbReference type="KEGG" id="kra:Krad_4368"/>
<proteinExistence type="predicted"/>
<sequence length="127" mass="13599">MLIVKLTVDEVTADGIELDLESTLTVTTRDVFADGVEVLCADVLRHLGAGPAEPGVLVDDAATTAVDVATAGGPLDTLTPRELGRLRMTVENEDIRDRRRRFDPIASADDLAMVLPILRKLLAAHPS</sequence>
<organism evidence="1 2">
    <name type="scientific">Kineococcus radiotolerans (strain ATCC BAA-149 / DSM 14245 / SRS30216)</name>
    <dbReference type="NCBI Taxonomy" id="266940"/>
    <lineage>
        <taxon>Bacteria</taxon>
        <taxon>Bacillati</taxon>
        <taxon>Actinomycetota</taxon>
        <taxon>Actinomycetes</taxon>
        <taxon>Kineosporiales</taxon>
        <taxon>Kineosporiaceae</taxon>
        <taxon>Kineococcus</taxon>
    </lineage>
</organism>
<reference evidence="2" key="1">
    <citation type="journal article" date="2008" name="PLoS ONE">
        <title>Survival in nuclear waste, extreme resistance, and potential applications gleaned from the genome sequence of Kineococcus radiotolerans SRS30216.</title>
        <authorList>
            <person name="Bagwell C.E."/>
            <person name="Bhat S."/>
            <person name="Hawkins G.M."/>
            <person name="Smith B.W."/>
            <person name="Biswas T."/>
            <person name="Hoover T.R."/>
            <person name="Saunders E."/>
            <person name="Han C.S."/>
            <person name="Tsodikov O.V."/>
            <person name="Shimkets L.J."/>
        </authorList>
    </citation>
    <scope>NUCLEOTIDE SEQUENCE [LARGE SCALE GENOMIC DNA]</scope>
    <source>
        <strain evidence="2">ATCC BAA-149 / DSM 14245 / SRS30216</strain>
    </source>
</reference>
<gene>
    <name evidence="1" type="ordered locus">Krad_4368</name>
</gene>
<dbReference type="STRING" id="266940.Krad_4368"/>
<dbReference type="HOGENOM" id="CLU_1967603_0_0_11"/>
<accession>A6WG92</accession>
<dbReference type="AlphaFoldDB" id="A6WG92"/>
<keyword evidence="2" id="KW-1185">Reference proteome</keyword>
<evidence type="ECO:0000313" key="1">
    <source>
        <dbReference type="EMBL" id="ABS05831.1"/>
    </source>
</evidence>
<name>A6WG92_KINRD</name>
<protein>
    <submittedName>
        <fullName evidence="1">Uncharacterized protein</fullName>
    </submittedName>
</protein>